<dbReference type="GO" id="GO:0003677">
    <property type="term" value="F:DNA binding"/>
    <property type="evidence" value="ECO:0007669"/>
    <property type="project" value="UniProtKB-UniRule"/>
</dbReference>
<dbReference type="GO" id="GO:0005524">
    <property type="term" value="F:ATP binding"/>
    <property type="evidence" value="ECO:0007669"/>
    <property type="project" value="UniProtKB-UniRule"/>
</dbReference>
<dbReference type="InterPro" id="IPR030855">
    <property type="entry name" value="Bifunct_BirA"/>
</dbReference>
<evidence type="ECO:0000256" key="4">
    <source>
        <dbReference type="ARBA" id="ARBA00023267"/>
    </source>
</evidence>
<keyword evidence="3 6" id="KW-0067">ATP-binding</keyword>
<dbReference type="EC" id="6.3.4.15" evidence="6"/>
<name>A0A8G2FBU5_9BACT</name>
<dbReference type="InterPro" id="IPR003142">
    <property type="entry name" value="BPL_C"/>
</dbReference>
<keyword evidence="6" id="KW-0238">DNA-binding</keyword>
<dbReference type="PANTHER" id="PTHR12835">
    <property type="entry name" value="BIOTIN PROTEIN LIGASE"/>
    <property type="match status" value="1"/>
</dbReference>
<feature type="binding site" evidence="6">
    <location>
        <position position="122"/>
    </location>
    <ligand>
        <name>biotin</name>
        <dbReference type="ChEBI" id="CHEBI:57586"/>
    </ligand>
</feature>
<evidence type="ECO:0000313" key="8">
    <source>
        <dbReference type="EMBL" id="SHJ45025.1"/>
    </source>
</evidence>
<dbReference type="EMBL" id="FQZR01000006">
    <property type="protein sequence ID" value="SHJ45025.1"/>
    <property type="molecule type" value="Genomic_DNA"/>
</dbReference>
<dbReference type="InterPro" id="IPR004408">
    <property type="entry name" value="Biotin_CoA_COase_ligase"/>
</dbReference>
<proteinExistence type="inferred from homology"/>
<dbReference type="RefSeq" id="WP_019999687.1">
    <property type="nucleotide sequence ID" value="NZ_CP192219.1"/>
</dbReference>
<dbReference type="Gene3D" id="3.30.930.10">
    <property type="entry name" value="Bira Bifunctional Protein, Domain 2"/>
    <property type="match status" value="1"/>
</dbReference>
<evidence type="ECO:0000256" key="1">
    <source>
        <dbReference type="ARBA" id="ARBA00022598"/>
    </source>
</evidence>
<dbReference type="InterPro" id="IPR036388">
    <property type="entry name" value="WH-like_DNA-bd_sf"/>
</dbReference>
<dbReference type="SUPFAM" id="SSF55681">
    <property type="entry name" value="Class II aaRS and biotin synthetases"/>
    <property type="match status" value="1"/>
</dbReference>
<organism evidence="8 9">
    <name type="scientific">Halodesulfovibrio aestuarii</name>
    <dbReference type="NCBI Taxonomy" id="126333"/>
    <lineage>
        <taxon>Bacteria</taxon>
        <taxon>Pseudomonadati</taxon>
        <taxon>Thermodesulfobacteriota</taxon>
        <taxon>Desulfovibrionia</taxon>
        <taxon>Desulfovibrionales</taxon>
        <taxon>Desulfovibrionaceae</taxon>
        <taxon>Halodesulfovibrio</taxon>
    </lineage>
</organism>
<dbReference type="InterPro" id="IPR036390">
    <property type="entry name" value="WH_DNA-bd_sf"/>
</dbReference>
<dbReference type="Gene3D" id="2.30.30.100">
    <property type="match status" value="1"/>
</dbReference>
<keyword evidence="1 6" id="KW-0436">Ligase</keyword>
<feature type="binding site" evidence="6">
    <location>
        <begin position="98"/>
        <end position="100"/>
    </location>
    <ligand>
        <name>biotin</name>
        <dbReference type="ChEBI" id="CHEBI:57586"/>
    </ligand>
</feature>
<dbReference type="InterPro" id="IPR013196">
    <property type="entry name" value="HTH_11"/>
</dbReference>
<keyword evidence="6" id="KW-0805">Transcription regulation</keyword>
<feature type="binding site" evidence="6">
    <location>
        <begin position="126"/>
        <end position="128"/>
    </location>
    <ligand>
        <name>biotin</name>
        <dbReference type="ChEBI" id="CHEBI:57586"/>
    </ligand>
</feature>
<sequence length="328" mass="35624">MASKGTAVREKILELLQKNTDGYTSGEDLSQLFSISRAAVSKHVSVLRGQGHEIEAVTRRGYRLLRKAELLTEDVVRQGLKTQLFGQCGVHYLPSVGSTNLEAMQLAFSGAPEGTVVVADEQTGGRGRQGRIWHSPAGCGLYVSVVLRPDIAPNEAPIITLLTNVAAAEAVHEMTGILPVCKWPNDVLIDGCKVAGNLTEIFLSGDVVSHIISGAGINVRPLPKRLVADLRTAPCSLEETAGKSISRVELLQAYLVRYEYWYLLVKEQGFALLLTRWKELTDVVGKELTVEVRGETFQGTVTDVSTDGMLLLQSSDGVEHRLFSGDIL</sequence>
<keyword evidence="6" id="KW-0804">Transcription</keyword>
<comment type="function">
    <text evidence="6">Acts both as a biotin--[acetyl-CoA-carboxylase] ligase and a repressor.</text>
</comment>
<dbReference type="PANTHER" id="PTHR12835:SF5">
    <property type="entry name" value="BIOTIN--PROTEIN LIGASE"/>
    <property type="match status" value="1"/>
</dbReference>
<evidence type="ECO:0000259" key="7">
    <source>
        <dbReference type="PROSITE" id="PS51733"/>
    </source>
</evidence>
<feature type="DNA-binding region" description="H-T-H motif" evidence="6">
    <location>
        <begin position="26"/>
        <end position="45"/>
    </location>
</feature>
<dbReference type="Proteomes" id="UP000184001">
    <property type="component" value="Unassembled WGS sequence"/>
</dbReference>
<comment type="catalytic activity">
    <reaction evidence="5 6">
        <text>biotin + L-lysyl-[protein] + ATP = N(6)-biotinyl-L-lysyl-[protein] + AMP + diphosphate + H(+)</text>
        <dbReference type="Rhea" id="RHEA:11756"/>
        <dbReference type="Rhea" id="RHEA-COMP:9752"/>
        <dbReference type="Rhea" id="RHEA-COMP:10505"/>
        <dbReference type="ChEBI" id="CHEBI:15378"/>
        <dbReference type="ChEBI" id="CHEBI:29969"/>
        <dbReference type="ChEBI" id="CHEBI:30616"/>
        <dbReference type="ChEBI" id="CHEBI:33019"/>
        <dbReference type="ChEBI" id="CHEBI:57586"/>
        <dbReference type="ChEBI" id="CHEBI:83144"/>
        <dbReference type="ChEBI" id="CHEBI:456215"/>
        <dbReference type="EC" id="6.3.4.15"/>
    </reaction>
</comment>
<dbReference type="Pfam" id="PF08279">
    <property type="entry name" value="HTH_11"/>
    <property type="match status" value="1"/>
</dbReference>
<dbReference type="InterPro" id="IPR045864">
    <property type="entry name" value="aa-tRNA-synth_II/BPL/LPL"/>
</dbReference>
<dbReference type="CDD" id="cd00090">
    <property type="entry name" value="HTH_ARSR"/>
    <property type="match status" value="1"/>
</dbReference>
<evidence type="ECO:0000256" key="3">
    <source>
        <dbReference type="ARBA" id="ARBA00022840"/>
    </source>
</evidence>
<dbReference type="PROSITE" id="PS51733">
    <property type="entry name" value="BPL_LPL_CATALYTIC"/>
    <property type="match status" value="1"/>
</dbReference>
<dbReference type="GO" id="GO:0004077">
    <property type="term" value="F:biotin--[biotin carboxyl-carrier protein] ligase activity"/>
    <property type="evidence" value="ECO:0007669"/>
    <property type="project" value="UniProtKB-UniRule"/>
</dbReference>
<dbReference type="InterPro" id="IPR004143">
    <property type="entry name" value="BPL_LPL_catalytic"/>
</dbReference>
<dbReference type="Gene3D" id="1.10.10.10">
    <property type="entry name" value="Winged helix-like DNA-binding domain superfamily/Winged helix DNA-binding domain"/>
    <property type="match status" value="1"/>
</dbReference>
<keyword evidence="2 6" id="KW-0547">Nucleotide-binding</keyword>
<dbReference type="NCBIfam" id="TIGR00121">
    <property type="entry name" value="birA_ligase"/>
    <property type="match status" value="1"/>
</dbReference>
<reference evidence="8 9" key="1">
    <citation type="submission" date="2016-11" db="EMBL/GenBank/DDBJ databases">
        <authorList>
            <person name="Varghese N."/>
            <person name="Submissions S."/>
        </authorList>
    </citation>
    <scope>NUCLEOTIDE SEQUENCE [LARGE SCALE GENOMIC DNA]</scope>
    <source>
        <strain evidence="8 9">DSM 17919</strain>
    </source>
</reference>
<comment type="similarity">
    <text evidence="6">Belongs to the biotin--protein ligase family.</text>
</comment>
<dbReference type="AlphaFoldDB" id="A0A8G2FBU5"/>
<dbReference type="Pfam" id="PF02237">
    <property type="entry name" value="BPL_C"/>
    <property type="match status" value="1"/>
</dbReference>
<dbReference type="SUPFAM" id="SSF50037">
    <property type="entry name" value="C-terminal domain of transcriptional repressors"/>
    <property type="match status" value="1"/>
</dbReference>
<feature type="domain" description="BPL/LPL catalytic" evidence="7">
    <location>
        <begin position="74"/>
        <end position="266"/>
    </location>
</feature>
<dbReference type="InterPro" id="IPR011991">
    <property type="entry name" value="ArsR-like_HTH"/>
</dbReference>
<comment type="caution">
    <text evidence="8">The sequence shown here is derived from an EMBL/GenBank/DDBJ whole genome shotgun (WGS) entry which is preliminary data.</text>
</comment>
<evidence type="ECO:0000313" key="9">
    <source>
        <dbReference type="Proteomes" id="UP000184001"/>
    </source>
</evidence>
<evidence type="ECO:0000256" key="2">
    <source>
        <dbReference type="ARBA" id="ARBA00022741"/>
    </source>
</evidence>
<evidence type="ECO:0000256" key="6">
    <source>
        <dbReference type="HAMAP-Rule" id="MF_00978"/>
    </source>
</evidence>
<accession>A0A8G2FBU5</accession>
<dbReference type="GO" id="GO:0005737">
    <property type="term" value="C:cytoplasm"/>
    <property type="evidence" value="ECO:0007669"/>
    <property type="project" value="TreeGrafter"/>
</dbReference>
<keyword evidence="4 6" id="KW-0092">Biotin</keyword>
<keyword evidence="6" id="KW-0678">Repressor</keyword>
<dbReference type="InterPro" id="IPR008988">
    <property type="entry name" value="Transcriptional_repressor_C"/>
</dbReference>
<dbReference type="HAMAP" id="MF_00978">
    <property type="entry name" value="Bifunct_BirA"/>
    <property type="match status" value="1"/>
</dbReference>
<dbReference type="GO" id="GO:0006355">
    <property type="term" value="P:regulation of DNA-templated transcription"/>
    <property type="evidence" value="ECO:0007669"/>
    <property type="project" value="UniProtKB-UniRule"/>
</dbReference>
<evidence type="ECO:0000256" key="5">
    <source>
        <dbReference type="ARBA" id="ARBA00047846"/>
    </source>
</evidence>
<protein>
    <recommendedName>
        <fullName evidence="6">Bifunctional ligase/repressor BirA</fullName>
    </recommendedName>
    <alternativeName>
        <fullName evidence="6">Biotin--[acetyl-CoA-carboxylase] ligase</fullName>
        <ecNumber evidence="6">6.3.4.15</ecNumber>
    </alternativeName>
    <alternativeName>
        <fullName evidence="6">Biotin--protein ligase</fullName>
    </alternativeName>
    <alternativeName>
        <fullName evidence="6">Biotin-[acetyl-CoA carboxylase] synthetase</fullName>
    </alternativeName>
</protein>
<dbReference type="Pfam" id="PF03099">
    <property type="entry name" value="BPL_LplA_LipB"/>
    <property type="match status" value="1"/>
</dbReference>
<gene>
    <name evidence="6" type="primary">birA</name>
    <name evidence="8" type="ORF">SAMN05660830_02445</name>
</gene>
<dbReference type="CDD" id="cd16442">
    <property type="entry name" value="BPL"/>
    <property type="match status" value="1"/>
</dbReference>
<feature type="binding site" evidence="6">
    <location>
        <position position="193"/>
    </location>
    <ligand>
        <name>biotin</name>
        <dbReference type="ChEBI" id="CHEBI:57586"/>
    </ligand>
</feature>
<dbReference type="SUPFAM" id="SSF46785">
    <property type="entry name" value="Winged helix' DNA-binding domain"/>
    <property type="match status" value="1"/>
</dbReference>